<comment type="caution">
    <text evidence="1">The sequence shown here is derived from an EMBL/GenBank/DDBJ whole genome shotgun (WGS) entry which is preliminary data.</text>
</comment>
<gene>
    <name evidence="1" type="ORF">JHL16_31695</name>
</gene>
<keyword evidence="2" id="KW-1185">Reference proteome</keyword>
<evidence type="ECO:0000313" key="1">
    <source>
        <dbReference type="EMBL" id="MBK1870972.1"/>
    </source>
</evidence>
<reference evidence="1" key="1">
    <citation type="submission" date="2021-01" db="EMBL/GenBank/DDBJ databases">
        <authorList>
            <person name="Sun Q."/>
        </authorList>
    </citation>
    <scope>NUCLEOTIDE SEQUENCE</scope>
    <source>
        <strain evidence="1">YIM B02566</strain>
    </source>
</reference>
<proteinExistence type="predicted"/>
<organism evidence="1 2">
    <name type="scientific">Taklimakanibacter albus</name>
    <dbReference type="NCBI Taxonomy" id="2800327"/>
    <lineage>
        <taxon>Bacteria</taxon>
        <taxon>Pseudomonadati</taxon>
        <taxon>Pseudomonadota</taxon>
        <taxon>Alphaproteobacteria</taxon>
        <taxon>Hyphomicrobiales</taxon>
        <taxon>Aestuariivirgaceae</taxon>
        <taxon>Taklimakanibacter</taxon>
    </lineage>
</organism>
<dbReference type="Proteomes" id="UP000616151">
    <property type="component" value="Unassembled WGS sequence"/>
</dbReference>
<accession>A0ACC5REC7</accession>
<protein>
    <submittedName>
        <fullName evidence="1">GNAT family N-acetyltransferase</fullName>
    </submittedName>
</protein>
<name>A0ACC5REC7_9HYPH</name>
<evidence type="ECO:0000313" key="2">
    <source>
        <dbReference type="Proteomes" id="UP000616151"/>
    </source>
</evidence>
<sequence>MAVHSLAPRPRGGAPGRDGIDPGFVLGTKADLTVRLADGAADIDAAQHLRYRVFYEELEAKPDAKALASRRDADRYDAICDHLLVVRKGAAVGPDEIRVEDGELVGTYRLLRQSVAEHSGGFYTQDEFDIAPLIKRHSGLKFLELGRSCVLKPYRTKPVVELLWQGIWNYVRLYDLDVMLGCASLEGTDPAHHAMALSFMAQNSAPPPEWQVSALPGRKVEMNVLPPAKVDAKRALRILPPLIKGYLRLGCYIGDGAVVDHQFNTIDVLIILPISAINPRYFSYFGQPGENPLTQS</sequence>
<dbReference type="EMBL" id="JAENHL010000008">
    <property type="protein sequence ID" value="MBK1870972.1"/>
    <property type="molecule type" value="Genomic_DNA"/>
</dbReference>